<dbReference type="VEuPathDB" id="TriTrypDB:LbrM.26.2090"/>
<dbReference type="GeneID" id="5416561"/>
<organism evidence="2 3">
    <name type="scientific">Leishmania braziliensis</name>
    <dbReference type="NCBI Taxonomy" id="5660"/>
    <lineage>
        <taxon>Eukaryota</taxon>
        <taxon>Discoba</taxon>
        <taxon>Euglenozoa</taxon>
        <taxon>Kinetoplastea</taxon>
        <taxon>Metakinetoplastina</taxon>
        <taxon>Trypanosomatida</taxon>
        <taxon>Trypanosomatidae</taxon>
        <taxon>Leishmaniinae</taxon>
        <taxon>Leishmania</taxon>
        <taxon>Leishmania braziliensis species complex</taxon>
    </lineage>
</organism>
<gene>
    <name evidence="2" type="ORF">LBRM_26_2090</name>
</gene>
<evidence type="ECO:0000313" key="3">
    <source>
        <dbReference type="Proteomes" id="UP000007258"/>
    </source>
</evidence>
<reference evidence="2 3" key="2">
    <citation type="journal article" date="2011" name="Genome Res.">
        <title>Chromosome and gene copy number variation allow major structural change between species and strains of Leishmania.</title>
        <authorList>
            <person name="Rogers M.B."/>
            <person name="Hilley J.D."/>
            <person name="Dickens N.J."/>
            <person name="Wilkes J."/>
            <person name="Bates P.A."/>
            <person name="Depledge D.P."/>
            <person name="Harris D."/>
            <person name="Her Y."/>
            <person name="Herzyk P."/>
            <person name="Imamura H."/>
            <person name="Otto T.D."/>
            <person name="Sanders M."/>
            <person name="Seeger K."/>
            <person name="Dujardin J.C."/>
            <person name="Berriman M."/>
            <person name="Smith D.F."/>
            <person name="Hertz-Fowler C."/>
            <person name="Mottram J.C."/>
        </authorList>
    </citation>
    <scope>NUCLEOTIDE SEQUENCE [LARGE SCALE GENOMIC DNA]</scope>
    <source>
        <strain evidence="2 3">MHOM/BR/75/M2904</strain>
    </source>
</reference>
<dbReference type="RefSeq" id="XP_001562439.1">
    <property type="nucleotide sequence ID" value="XM_001562389.2"/>
</dbReference>
<keyword evidence="3" id="KW-1185">Reference proteome</keyword>
<evidence type="ECO:0000256" key="1">
    <source>
        <dbReference type="SAM" id="MobiDB-lite"/>
    </source>
</evidence>
<dbReference type="EMBL" id="FR799001">
    <property type="protein sequence ID" value="CAM39471.1"/>
    <property type="molecule type" value="Genomic_DNA"/>
</dbReference>
<protein>
    <submittedName>
        <fullName evidence="2">Uncharacterized protein</fullName>
    </submittedName>
</protein>
<feature type="region of interest" description="Disordered" evidence="1">
    <location>
        <begin position="36"/>
        <end position="56"/>
    </location>
</feature>
<name>A4HF61_LEIBR</name>
<accession>A4HF61</accession>
<dbReference type="Proteomes" id="UP000007258">
    <property type="component" value="Chromosome 26"/>
</dbReference>
<dbReference type="OMA" id="MPLQMAT"/>
<feature type="region of interest" description="Disordered" evidence="1">
    <location>
        <begin position="229"/>
        <end position="255"/>
    </location>
</feature>
<dbReference type="PANTHER" id="PTHR36494">
    <property type="match status" value="1"/>
</dbReference>
<dbReference type="InParanoid" id="A4HF61"/>
<proteinExistence type="predicted"/>
<dbReference type="STRING" id="5660.A4HF61"/>
<evidence type="ECO:0000313" key="2">
    <source>
        <dbReference type="EMBL" id="CAM39471.1"/>
    </source>
</evidence>
<feature type="compositionally biased region" description="Low complexity" evidence="1">
    <location>
        <begin position="36"/>
        <end position="55"/>
    </location>
</feature>
<dbReference type="KEGG" id="lbz:LBRM_26_2090"/>
<dbReference type="PANTHER" id="PTHR36494:SF2">
    <property type="match status" value="1"/>
</dbReference>
<sequence length="1924" mass="199961">MPPPQSSSPKEGCESQKAECALRGDAAVAAVPVRRLSSSSLRRAQPTEAAETTAPSTLQVLRSPSRLLGQKRHVPGALQPRCDVDTTPAVVRVGAARSVTNTGWFYPLRALERQRQTAADAYIPFTIVSAEAESSQRARLGLTTIAVDSGCCGGGGPDTLTTLPLLRSGPVGTLKLSGERRVPPPSVRQKPGVDAVVPGQDRFFTADRIRWTSLAATEPPPHKFRIHAHRSRPCQSDGSRFPATPINGSRRGSTACPCTRGEGIDTLAVNVDAAFLTQSTPAPIPSLPALPGAASSEAYAHSISVQYARLHRLIRGYRASDHHVTVASHVASGEAATVLTPEMATNTLSPRPPATTSAARLTFQPSVHSPRRSSVSLAAPPNFLITTPGVQHACHSTVQVCRRPFFATLTPSTSRAIEAPLTGAHKAFPQFLTDQEQPQPHGVCPSTNSQRPIIRPFAPTDASRGTPHYTRNARAHFQRNCASTRNRHHHTLFQREQHQRTHIAASASHAINTLHGLHIRYRQYVESRLTPCTEPPAIASQRQAQQPFASLDSPHVSHNVPQRHNTNPHIPTSFTQQTLYSAVHTAAEEAAAPEALVLLEETSCTAAEEAAAPEALVLLEETSCTAAEEAAAPEALVVLEETSCTAAEEAAAPEALVVLEETSCSAAEEAAAPEALVVLEETSCSAAEEAAAPEALVVLEETSCSAAEEAAAPEALVLLEETSCTAAEEAAAPEALVLLEETSCTAAEEAAAPEALVLLEETSCTAAEEAAAPEALVLLEETSCSAAEEAAAPEALVVLEETSCTAAEEAAAPEALVVLEETSCSAAEEAAAPEALVLLEETSCSAAEEAAAPEALVVLEETSCSAAEEAAAPEALVLLEETSCTAAEEAAAPEALVVLEETSCTAAEEAAAPEALVLLEETSCSAAEEAAAPEALVVLEETSCSAAEEAAAPEALVVLEETSCTAAEEAAAPEALVVLEETSCSAAEEAAAPEALVLLEETSCSAAEEAAAPEALVVLEETSCSAAEEAAAPEALVLLEETSCSAAEEAAAPEALVVLEETSCSAAEEAAAPEALVVLEETSCSAAEEAAAPEALVLLEETSCTAAEEAAAPEALVVLEETSCTAAEEAAAPEALVVLEETSCSAAEEAAAPEALVVLEETSCTAAEEAAAPEALVVLEETSCTAAEEAAAPEALVVLEETSCTAAEEAAAPEALVLLEETSCSAAEEAAAPEALVLLEETSCSAAEEAAAPEALVLLEETSCSAAEEAAAPEALVVLEETSCTAAEEAAAPEALVLLEETSCTAAEEAAAPEALVVLEETSCSAAEEAAAPEALVVLEETSCSAAEEAAAPEALVLLEETSCTAAEEAAAPEALVLLEETSCTAAEEAAAPEALVLLEETSCTAAEEAAAPEALVVLEETSCSAAEEAAAPEALVLLEETSCSAAEEAAAPEALVLLEETSCTAAEEAAAPEALVVLEETSCSAAEEAAVAGAYETGDVESCNLGGSVNGVCDKFCERSVWGGGFSVGWSCRGEEEPGVILCSYRCGVPEVVVDAVGRVVSVCAVFPDFSLSVCGEERGVGAVFSEFCGIRRGVVVDSEHVLRGPGWSGYLLAYASQLRELVIADVCATLDCAAVCVRNVHMYACAAGVATRDDDGVAQQSEDDVLRITVDVIQEATSALHPLGGVRPVIDGCRFPYLQQWRRSRDEWRLSGDGVLYDAGSSNSAVTMLFGSMKGDASDAGERGVVLPLWAYSVRDAAPISSRPSMVVRSRLAFSRVADLPEGRNSNACSFDLNWNVHHDRVLADPEKRDSADGLMESDLLQEVRMCQLTASMQGASRLSPMQPSRSTALQMATPFVTEEIMVQENGRAHGLLASRSSATPLMASTETLRMVSRHTEMAVSPKEAWPETKRKGFLFWKRKQK</sequence>
<reference evidence="2 3" key="1">
    <citation type="journal article" date="2007" name="Nat. Genet.">
        <title>Comparative genomic analysis of three Leishmania species that cause diverse human disease.</title>
        <authorList>
            <person name="Peacock C.S."/>
            <person name="Seeger K."/>
            <person name="Harris D."/>
            <person name="Murphy L."/>
            <person name="Ruiz J.C."/>
            <person name="Quail M.A."/>
            <person name="Peters N."/>
            <person name="Adlem E."/>
            <person name="Tivey A."/>
            <person name="Aslett M."/>
            <person name="Kerhornou A."/>
            <person name="Ivens A."/>
            <person name="Fraser A."/>
            <person name="Rajandream M.A."/>
            <person name="Carver T."/>
            <person name="Norbertczak H."/>
            <person name="Chillingworth T."/>
            <person name="Hance Z."/>
            <person name="Jagels K."/>
            <person name="Moule S."/>
            <person name="Ormond D."/>
            <person name="Rutter S."/>
            <person name="Squares R."/>
            <person name="Whitehead S."/>
            <person name="Rabbinowitsch E."/>
            <person name="Arrowsmith C."/>
            <person name="White B."/>
            <person name="Thurston S."/>
            <person name="Bringaud F."/>
            <person name="Baldauf S.L."/>
            <person name="Faulconbridge A."/>
            <person name="Jeffares D."/>
            <person name="Depledge D.P."/>
            <person name="Oyola S.O."/>
            <person name="Hilley J.D."/>
            <person name="Brito L.O."/>
            <person name="Tosi L.R."/>
            <person name="Barrell B."/>
            <person name="Cruz A.K."/>
            <person name="Mottram J.C."/>
            <person name="Smith D.F."/>
            <person name="Berriman M."/>
        </authorList>
    </citation>
    <scope>NUCLEOTIDE SEQUENCE [LARGE SCALE GENOMIC DNA]</scope>
    <source>
        <strain evidence="2 3">MHOM/BR/75/M2904</strain>
    </source>
</reference>